<evidence type="ECO:0000313" key="3">
    <source>
        <dbReference type="Proteomes" id="UP000294933"/>
    </source>
</evidence>
<dbReference type="Proteomes" id="UP000294933">
    <property type="component" value="Unassembled WGS sequence"/>
</dbReference>
<proteinExistence type="predicted"/>
<dbReference type="VEuPathDB" id="FungiDB:BD410DRAFT_785636"/>
<name>A0A4Y7QC00_9AGAM</name>
<feature type="signal peptide" evidence="1">
    <location>
        <begin position="1"/>
        <end position="34"/>
    </location>
</feature>
<dbReference type="EMBL" id="ML170165">
    <property type="protein sequence ID" value="TDL24906.1"/>
    <property type="molecule type" value="Genomic_DNA"/>
</dbReference>
<protein>
    <submittedName>
        <fullName evidence="2">Uncharacterized protein</fullName>
    </submittedName>
</protein>
<feature type="chain" id="PRO_5021185069" evidence="1">
    <location>
        <begin position="35"/>
        <end position="96"/>
    </location>
</feature>
<accession>A0A4Y7QC00</accession>
<evidence type="ECO:0000256" key="1">
    <source>
        <dbReference type="SAM" id="SignalP"/>
    </source>
</evidence>
<keyword evidence="3" id="KW-1185">Reference proteome</keyword>
<dbReference type="AlphaFoldDB" id="A0A4Y7QC00"/>
<gene>
    <name evidence="2" type="ORF">BD410DRAFT_785636</name>
</gene>
<keyword evidence="1" id="KW-0732">Signal</keyword>
<evidence type="ECO:0000313" key="2">
    <source>
        <dbReference type="EMBL" id="TDL24906.1"/>
    </source>
</evidence>
<organism evidence="2 3">
    <name type="scientific">Rickenella mellea</name>
    <dbReference type="NCBI Taxonomy" id="50990"/>
    <lineage>
        <taxon>Eukaryota</taxon>
        <taxon>Fungi</taxon>
        <taxon>Dikarya</taxon>
        <taxon>Basidiomycota</taxon>
        <taxon>Agaricomycotina</taxon>
        <taxon>Agaricomycetes</taxon>
        <taxon>Hymenochaetales</taxon>
        <taxon>Rickenellaceae</taxon>
        <taxon>Rickenella</taxon>
    </lineage>
</organism>
<reference evidence="2 3" key="1">
    <citation type="submission" date="2018-06" db="EMBL/GenBank/DDBJ databases">
        <title>A transcriptomic atlas of mushroom development highlights an independent origin of complex multicellularity.</title>
        <authorList>
            <consortium name="DOE Joint Genome Institute"/>
            <person name="Krizsan K."/>
            <person name="Almasi E."/>
            <person name="Merenyi Z."/>
            <person name="Sahu N."/>
            <person name="Viragh M."/>
            <person name="Koszo T."/>
            <person name="Mondo S."/>
            <person name="Kiss B."/>
            <person name="Balint B."/>
            <person name="Kues U."/>
            <person name="Barry K."/>
            <person name="Hegedus J.C."/>
            <person name="Henrissat B."/>
            <person name="Johnson J."/>
            <person name="Lipzen A."/>
            <person name="Ohm R."/>
            <person name="Nagy I."/>
            <person name="Pangilinan J."/>
            <person name="Yan J."/>
            <person name="Xiong Y."/>
            <person name="Grigoriev I.V."/>
            <person name="Hibbett D.S."/>
            <person name="Nagy L.G."/>
        </authorList>
    </citation>
    <scope>NUCLEOTIDE SEQUENCE [LARGE SCALE GENOMIC DNA]</scope>
    <source>
        <strain evidence="2 3">SZMC22713</strain>
    </source>
</reference>
<sequence>MYATTGEGRVPTSKSHHSAWILCVLNLAIVETSAHHVKICGPLIPPRLASPTDHSYRDQSGVAWGEDINGHEELQLHLWKSAADFAPSSPALGVRA</sequence>